<feature type="compositionally biased region" description="Low complexity" evidence="1">
    <location>
        <begin position="9"/>
        <end position="30"/>
    </location>
</feature>
<keyword evidence="2" id="KW-0812">Transmembrane</keyword>
<feature type="region of interest" description="Disordered" evidence="1">
    <location>
        <begin position="1"/>
        <end position="30"/>
    </location>
</feature>
<comment type="caution">
    <text evidence="3">The sequence shown here is derived from an EMBL/GenBank/DDBJ whole genome shotgun (WGS) entry which is preliminary data.</text>
</comment>
<protein>
    <submittedName>
        <fullName evidence="3">Transporter</fullName>
    </submittedName>
</protein>
<dbReference type="EMBL" id="JAJAGO010000011">
    <property type="protein sequence ID" value="MCT2592666.1"/>
    <property type="molecule type" value="Genomic_DNA"/>
</dbReference>
<feature type="transmembrane region" description="Helical" evidence="2">
    <location>
        <begin position="56"/>
        <end position="77"/>
    </location>
</feature>
<evidence type="ECO:0000313" key="4">
    <source>
        <dbReference type="Proteomes" id="UP001156389"/>
    </source>
</evidence>
<accession>A0ABT2JXU3</accession>
<evidence type="ECO:0000313" key="3">
    <source>
        <dbReference type="EMBL" id="MCT2592666.1"/>
    </source>
</evidence>
<proteinExistence type="predicted"/>
<feature type="transmembrane region" description="Helical" evidence="2">
    <location>
        <begin position="89"/>
        <end position="109"/>
    </location>
</feature>
<keyword evidence="4" id="KW-1185">Reference proteome</keyword>
<dbReference type="Proteomes" id="UP001156389">
    <property type="component" value="Unassembled WGS sequence"/>
</dbReference>
<name>A0ABT2JXU3_9ACTN</name>
<keyword evidence="2" id="KW-0472">Membrane</keyword>
<feature type="transmembrane region" description="Helical" evidence="2">
    <location>
        <begin position="458"/>
        <end position="479"/>
    </location>
</feature>
<evidence type="ECO:0000256" key="1">
    <source>
        <dbReference type="SAM" id="MobiDB-lite"/>
    </source>
</evidence>
<keyword evidence="2" id="KW-1133">Transmembrane helix</keyword>
<feature type="transmembrane region" description="Helical" evidence="2">
    <location>
        <begin position="202"/>
        <end position="221"/>
    </location>
</feature>
<feature type="transmembrane region" description="Helical" evidence="2">
    <location>
        <begin position="424"/>
        <end position="446"/>
    </location>
</feature>
<gene>
    <name evidence="3" type="ORF">LHJ74_22595</name>
</gene>
<feature type="transmembrane region" description="Helical" evidence="2">
    <location>
        <begin position="162"/>
        <end position="182"/>
    </location>
</feature>
<dbReference type="RefSeq" id="WP_260219998.1">
    <property type="nucleotide sequence ID" value="NZ_JAJAGO010000011.1"/>
</dbReference>
<feature type="transmembrane region" description="Helical" evidence="2">
    <location>
        <begin position="530"/>
        <end position="550"/>
    </location>
</feature>
<feature type="transmembrane region" description="Helical" evidence="2">
    <location>
        <begin position="499"/>
        <end position="524"/>
    </location>
</feature>
<sequence>MSADTRSVPASGPAGPAGPAEAADAAPARTPHPAPVFVRIKLSLLRNGLHQSTTRTAAFVTSIVLALLVAALQLLGLVLLRGHEHAEDVVLPLTALLALGWAVMPLFFPGGDETLDPTRLVMLPLRPRPLVTALLVASLVGIGPVFTLTLLLGAVIAVAHGWAGAAVAVLALPVALLLCVALARAVATANVRLLTSRKGRDLALLSGLIIAVGAQLFNLGFQKLSEPDGLSLLEPATEVLRWVPPAAAVGAVRAAGDGSYALALAQLALCGVALAGTLWWWRRSMERLMISPDSSTLQAAEPQRAGAGGDGVTGGSTGRASGARGLAALLPAGRTGAVALRSLRYAWRDPKTKVGWGASLGVGILLPVVFAVQGNGSVYNVCWAAGMLGLQMYNQFGQDSSGFWMVASTVSSARDAASELRGRLLAIAVVGVPYVVAVSLLSALLMDDWATLPEVLGLALALLGALLATGVVSSAYFAYSIPQDSGKNVAPGQGSLAYLSIFGGMLVGVVLGAPLLAATIWMHLSGAHDALWLILPAGLAYGAGLCGLALRLMAPRVADRLPEILTAVSRG</sequence>
<evidence type="ECO:0000256" key="2">
    <source>
        <dbReference type="SAM" id="Phobius"/>
    </source>
</evidence>
<reference evidence="3 4" key="1">
    <citation type="submission" date="2021-10" db="EMBL/GenBank/DDBJ databases">
        <title>Streptomyces gossypii sp. nov., isolated from soil collected from cotton field.</title>
        <authorList>
            <person name="Ge X."/>
            <person name="Chen X."/>
            <person name="Liu W."/>
        </authorList>
    </citation>
    <scope>NUCLEOTIDE SEQUENCE [LARGE SCALE GENOMIC DNA]</scope>
    <source>
        <strain evidence="3 4">N2-109</strain>
    </source>
</reference>
<organism evidence="3 4">
    <name type="scientific">Streptomyces gossypii</name>
    <dbReference type="NCBI Taxonomy" id="2883101"/>
    <lineage>
        <taxon>Bacteria</taxon>
        <taxon>Bacillati</taxon>
        <taxon>Actinomycetota</taxon>
        <taxon>Actinomycetes</taxon>
        <taxon>Kitasatosporales</taxon>
        <taxon>Streptomycetaceae</taxon>
        <taxon>Streptomyces</taxon>
    </lineage>
</organism>
<feature type="transmembrane region" description="Helical" evidence="2">
    <location>
        <begin position="130"/>
        <end position="156"/>
    </location>
</feature>
<feature type="transmembrane region" description="Helical" evidence="2">
    <location>
        <begin position="260"/>
        <end position="281"/>
    </location>
</feature>